<comment type="caution">
    <text evidence="9">The sequence shown here is derived from an EMBL/GenBank/DDBJ whole genome shotgun (WGS) entry which is preliminary data.</text>
</comment>
<organism evidence="9 10">
    <name type="scientific">Tamaricihabitans halophyticus</name>
    <dbReference type="NCBI Taxonomy" id="1262583"/>
    <lineage>
        <taxon>Bacteria</taxon>
        <taxon>Bacillati</taxon>
        <taxon>Actinomycetota</taxon>
        <taxon>Actinomycetes</taxon>
        <taxon>Pseudonocardiales</taxon>
        <taxon>Pseudonocardiaceae</taxon>
        <taxon>Tamaricihabitans</taxon>
    </lineage>
</organism>
<evidence type="ECO:0000256" key="7">
    <source>
        <dbReference type="HAMAP-Rule" id="MF_00503"/>
    </source>
</evidence>
<comment type="function">
    <text evidence="7">Binds to the 23S rRNA.</text>
</comment>
<accession>A0A4R2R6C9</accession>
<dbReference type="NCBIfam" id="TIGR00158">
    <property type="entry name" value="L9"/>
    <property type="match status" value="1"/>
</dbReference>
<dbReference type="RefSeq" id="WP_132875869.1">
    <property type="nucleotide sequence ID" value="NZ_SLXQ01000001.1"/>
</dbReference>
<dbReference type="FunFam" id="3.40.5.10:FF:000003">
    <property type="entry name" value="50S ribosomal protein L9"/>
    <property type="match status" value="1"/>
</dbReference>
<dbReference type="PROSITE" id="PS00651">
    <property type="entry name" value="RIBOSOMAL_L9"/>
    <property type="match status" value="1"/>
</dbReference>
<keyword evidence="10" id="KW-1185">Reference proteome</keyword>
<keyword evidence="3 7" id="KW-0694">RNA-binding</keyword>
<proteinExistence type="inferred from homology"/>
<dbReference type="GO" id="GO:0019843">
    <property type="term" value="F:rRNA binding"/>
    <property type="evidence" value="ECO:0007669"/>
    <property type="project" value="UniProtKB-UniRule"/>
</dbReference>
<name>A0A4R2R6C9_9PSEU</name>
<dbReference type="HAMAP" id="MF_00503">
    <property type="entry name" value="Ribosomal_bL9"/>
    <property type="match status" value="1"/>
</dbReference>
<evidence type="ECO:0000256" key="2">
    <source>
        <dbReference type="ARBA" id="ARBA00022730"/>
    </source>
</evidence>
<dbReference type="AlphaFoldDB" id="A0A4R2R6C9"/>
<sequence length="152" mass="16169">MKLILTTDVSGLGGPGDIVEVKDGYGRNYLLPRGFAIVATKGAERQVATIRRAQETRRIRDLDHAREVKAQLEGLGGVPLSKKAASNSGKLFGSVTTNDVASAIKAAGGPLLDKRSIDIPGHIKTVGKHKFAARLHPEVTVNLELQVTALPQ</sequence>
<dbReference type="GO" id="GO:0003735">
    <property type="term" value="F:structural constituent of ribosome"/>
    <property type="evidence" value="ECO:0007669"/>
    <property type="project" value="InterPro"/>
</dbReference>
<dbReference type="InterPro" id="IPR020069">
    <property type="entry name" value="Ribosomal_bL9_C"/>
</dbReference>
<dbReference type="InterPro" id="IPR000244">
    <property type="entry name" value="Ribosomal_bL9"/>
</dbReference>
<evidence type="ECO:0000256" key="6">
    <source>
        <dbReference type="ARBA" id="ARBA00035292"/>
    </source>
</evidence>
<reference evidence="9 10" key="1">
    <citation type="submission" date="2019-03" db="EMBL/GenBank/DDBJ databases">
        <title>Genomic Encyclopedia of Type Strains, Phase IV (KMG-IV): sequencing the most valuable type-strain genomes for metagenomic binning, comparative biology and taxonomic classification.</title>
        <authorList>
            <person name="Goeker M."/>
        </authorList>
    </citation>
    <scope>NUCLEOTIDE SEQUENCE [LARGE SCALE GENOMIC DNA]</scope>
    <source>
        <strain evidence="9 10">DSM 45765</strain>
    </source>
</reference>
<dbReference type="Gene3D" id="3.10.430.100">
    <property type="entry name" value="Ribosomal protein L9, C-terminal domain"/>
    <property type="match status" value="1"/>
</dbReference>
<dbReference type="InterPro" id="IPR020594">
    <property type="entry name" value="Ribosomal_bL9_bac/chp"/>
</dbReference>
<dbReference type="GO" id="GO:0005840">
    <property type="term" value="C:ribosome"/>
    <property type="evidence" value="ECO:0007669"/>
    <property type="project" value="UniProtKB-KW"/>
</dbReference>
<feature type="domain" description="Ribosomal protein L9" evidence="8">
    <location>
        <begin position="13"/>
        <end position="40"/>
    </location>
</feature>
<dbReference type="Pfam" id="PF01281">
    <property type="entry name" value="Ribosomal_L9_N"/>
    <property type="match status" value="1"/>
</dbReference>
<dbReference type="Gene3D" id="3.40.5.10">
    <property type="entry name" value="Ribosomal protein L9, N-terminal domain"/>
    <property type="match status" value="1"/>
</dbReference>
<dbReference type="InterPro" id="IPR009027">
    <property type="entry name" value="Ribosomal_bL9/RNase_H1_N"/>
</dbReference>
<evidence type="ECO:0000313" key="10">
    <source>
        <dbReference type="Proteomes" id="UP000294911"/>
    </source>
</evidence>
<gene>
    <name evidence="7" type="primary">rplI</name>
    <name evidence="9" type="ORF">EV191_1011343</name>
</gene>
<evidence type="ECO:0000256" key="3">
    <source>
        <dbReference type="ARBA" id="ARBA00022884"/>
    </source>
</evidence>
<evidence type="ECO:0000259" key="8">
    <source>
        <dbReference type="PROSITE" id="PS00651"/>
    </source>
</evidence>
<dbReference type="OrthoDB" id="9788336at2"/>
<evidence type="ECO:0000256" key="5">
    <source>
        <dbReference type="ARBA" id="ARBA00023274"/>
    </source>
</evidence>
<dbReference type="PANTHER" id="PTHR21368">
    <property type="entry name" value="50S RIBOSOMAL PROTEIN L9"/>
    <property type="match status" value="1"/>
</dbReference>
<dbReference type="InterPro" id="IPR036791">
    <property type="entry name" value="Ribosomal_bL9_C_sf"/>
</dbReference>
<evidence type="ECO:0000256" key="1">
    <source>
        <dbReference type="ARBA" id="ARBA00010605"/>
    </source>
</evidence>
<keyword evidence="5 7" id="KW-0687">Ribonucleoprotein</keyword>
<keyword evidence="4 7" id="KW-0689">Ribosomal protein</keyword>
<evidence type="ECO:0000256" key="4">
    <source>
        <dbReference type="ARBA" id="ARBA00022980"/>
    </source>
</evidence>
<dbReference type="Pfam" id="PF03948">
    <property type="entry name" value="Ribosomal_L9_C"/>
    <property type="match status" value="1"/>
</dbReference>
<dbReference type="GO" id="GO:0006412">
    <property type="term" value="P:translation"/>
    <property type="evidence" value="ECO:0007669"/>
    <property type="project" value="UniProtKB-UniRule"/>
</dbReference>
<evidence type="ECO:0000313" key="9">
    <source>
        <dbReference type="EMBL" id="TCP57388.1"/>
    </source>
</evidence>
<dbReference type="Proteomes" id="UP000294911">
    <property type="component" value="Unassembled WGS sequence"/>
</dbReference>
<dbReference type="SUPFAM" id="SSF55658">
    <property type="entry name" value="L9 N-domain-like"/>
    <property type="match status" value="1"/>
</dbReference>
<dbReference type="GO" id="GO:1990904">
    <property type="term" value="C:ribonucleoprotein complex"/>
    <property type="evidence" value="ECO:0007669"/>
    <property type="project" value="UniProtKB-KW"/>
</dbReference>
<dbReference type="SUPFAM" id="SSF55653">
    <property type="entry name" value="Ribosomal protein L9 C-domain"/>
    <property type="match status" value="1"/>
</dbReference>
<dbReference type="InterPro" id="IPR020070">
    <property type="entry name" value="Ribosomal_bL9_N"/>
</dbReference>
<protein>
    <recommendedName>
        <fullName evidence="6 7">Large ribosomal subunit protein bL9</fullName>
    </recommendedName>
</protein>
<dbReference type="InterPro" id="IPR036935">
    <property type="entry name" value="Ribosomal_bL9_N_sf"/>
</dbReference>
<comment type="similarity">
    <text evidence="1 7">Belongs to the bacterial ribosomal protein bL9 family.</text>
</comment>
<keyword evidence="2 7" id="KW-0699">rRNA-binding</keyword>
<dbReference type="EMBL" id="SLXQ01000001">
    <property type="protein sequence ID" value="TCP57388.1"/>
    <property type="molecule type" value="Genomic_DNA"/>
</dbReference>